<sequence length="58" mass="6938">MGNFVYYDPKEAMEAAEELQPSMKTSEKKLIHPEEWTYCEKEKELTNFARRNNKKPEV</sequence>
<protein>
    <submittedName>
        <fullName evidence="1">Uncharacterized protein</fullName>
    </submittedName>
</protein>
<name>A0A1M6NE86_9FIRM</name>
<accession>A0A1M6NE86</accession>
<reference evidence="2" key="1">
    <citation type="submission" date="2016-11" db="EMBL/GenBank/DDBJ databases">
        <authorList>
            <person name="Varghese N."/>
            <person name="Submissions S."/>
        </authorList>
    </citation>
    <scope>NUCLEOTIDE SEQUENCE [LARGE SCALE GENOMIC DNA]</scope>
    <source>
        <strain evidence="2">DSM 10349</strain>
    </source>
</reference>
<proteinExistence type="predicted"/>
<keyword evidence="2" id="KW-1185">Reference proteome</keyword>
<gene>
    <name evidence="1" type="ORF">SAMN02745123_00079</name>
</gene>
<organism evidence="1 2">
    <name type="scientific">Desulforamulus aeronauticus DSM 10349</name>
    <dbReference type="NCBI Taxonomy" id="1121421"/>
    <lineage>
        <taxon>Bacteria</taxon>
        <taxon>Bacillati</taxon>
        <taxon>Bacillota</taxon>
        <taxon>Clostridia</taxon>
        <taxon>Eubacteriales</taxon>
        <taxon>Peptococcaceae</taxon>
        <taxon>Desulforamulus</taxon>
    </lineage>
</organism>
<dbReference type="Proteomes" id="UP000183997">
    <property type="component" value="Unassembled WGS sequence"/>
</dbReference>
<dbReference type="EMBL" id="FRAR01000004">
    <property type="protein sequence ID" value="SHJ93886.1"/>
    <property type="molecule type" value="Genomic_DNA"/>
</dbReference>
<dbReference type="RefSeq" id="WP_175548937.1">
    <property type="nucleotide sequence ID" value="NZ_FRAR01000004.1"/>
</dbReference>
<evidence type="ECO:0000313" key="1">
    <source>
        <dbReference type="EMBL" id="SHJ93886.1"/>
    </source>
</evidence>
<evidence type="ECO:0000313" key="2">
    <source>
        <dbReference type="Proteomes" id="UP000183997"/>
    </source>
</evidence>
<dbReference type="AlphaFoldDB" id="A0A1M6NE86"/>